<dbReference type="AlphaFoldDB" id="A0A6A6EIZ1"/>
<proteinExistence type="predicted"/>
<evidence type="ECO:0008006" key="3">
    <source>
        <dbReference type="Google" id="ProtNLM"/>
    </source>
</evidence>
<evidence type="ECO:0000313" key="2">
    <source>
        <dbReference type="Proteomes" id="UP000800200"/>
    </source>
</evidence>
<dbReference type="Proteomes" id="UP000800200">
    <property type="component" value="Unassembled WGS sequence"/>
</dbReference>
<organism evidence="1 2">
    <name type="scientific">Zopfia rhizophila CBS 207.26</name>
    <dbReference type="NCBI Taxonomy" id="1314779"/>
    <lineage>
        <taxon>Eukaryota</taxon>
        <taxon>Fungi</taxon>
        <taxon>Dikarya</taxon>
        <taxon>Ascomycota</taxon>
        <taxon>Pezizomycotina</taxon>
        <taxon>Dothideomycetes</taxon>
        <taxon>Dothideomycetes incertae sedis</taxon>
        <taxon>Zopfiaceae</taxon>
        <taxon>Zopfia</taxon>
    </lineage>
</organism>
<dbReference type="EMBL" id="ML994616">
    <property type="protein sequence ID" value="KAF2191644.1"/>
    <property type="molecule type" value="Genomic_DNA"/>
</dbReference>
<name>A0A6A6EIZ1_9PEZI</name>
<reference evidence="1" key="1">
    <citation type="journal article" date="2020" name="Stud. Mycol.">
        <title>101 Dothideomycetes genomes: a test case for predicting lifestyles and emergence of pathogens.</title>
        <authorList>
            <person name="Haridas S."/>
            <person name="Albert R."/>
            <person name="Binder M."/>
            <person name="Bloem J."/>
            <person name="Labutti K."/>
            <person name="Salamov A."/>
            <person name="Andreopoulos B."/>
            <person name="Baker S."/>
            <person name="Barry K."/>
            <person name="Bills G."/>
            <person name="Bluhm B."/>
            <person name="Cannon C."/>
            <person name="Castanera R."/>
            <person name="Culley D."/>
            <person name="Daum C."/>
            <person name="Ezra D."/>
            <person name="Gonzalez J."/>
            <person name="Henrissat B."/>
            <person name="Kuo A."/>
            <person name="Liang C."/>
            <person name="Lipzen A."/>
            <person name="Lutzoni F."/>
            <person name="Magnuson J."/>
            <person name="Mondo S."/>
            <person name="Nolan M."/>
            <person name="Ohm R."/>
            <person name="Pangilinan J."/>
            <person name="Park H.-J."/>
            <person name="Ramirez L."/>
            <person name="Alfaro M."/>
            <person name="Sun H."/>
            <person name="Tritt A."/>
            <person name="Yoshinaga Y."/>
            <person name="Zwiers L.-H."/>
            <person name="Turgeon B."/>
            <person name="Goodwin S."/>
            <person name="Spatafora J."/>
            <person name="Crous P."/>
            <person name="Grigoriev I."/>
        </authorList>
    </citation>
    <scope>NUCLEOTIDE SEQUENCE</scope>
    <source>
        <strain evidence="1">CBS 207.26</strain>
    </source>
</reference>
<accession>A0A6A6EIZ1</accession>
<feature type="non-terminal residue" evidence="1">
    <location>
        <position position="1"/>
    </location>
</feature>
<sequence length="71" mass="8273">EARVYNDIWAFGRLLLMIVLLKSNKRKARLLNKIIRDTTRANPEEQSELSTVILKLDQYLELHISVLPTLP</sequence>
<evidence type="ECO:0000313" key="1">
    <source>
        <dbReference type="EMBL" id="KAF2191644.1"/>
    </source>
</evidence>
<keyword evidence="2" id="KW-1185">Reference proteome</keyword>
<gene>
    <name evidence="1" type="ORF">K469DRAFT_555786</name>
</gene>
<protein>
    <recommendedName>
        <fullName evidence="3">Protein kinase domain-containing protein</fullName>
    </recommendedName>
</protein>